<dbReference type="PROSITE" id="PS00894">
    <property type="entry name" value="HTH_DEOR_1"/>
    <property type="match status" value="1"/>
</dbReference>
<feature type="domain" description="HTH deoR-type" evidence="4">
    <location>
        <begin position="25"/>
        <end position="80"/>
    </location>
</feature>
<dbReference type="InterPro" id="IPR050313">
    <property type="entry name" value="Carb_Metab_HTH_regulators"/>
</dbReference>
<reference evidence="5 6" key="1">
    <citation type="journal article" date="2019" name="Microorganisms">
        <title>Genome Insights into the Novel Species Microvirga brassicacearum, a Rapeseed Endophyte with Biotechnological Potential.</title>
        <authorList>
            <person name="Jimenez-Gomez A."/>
            <person name="Saati-Santamaria Z."/>
            <person name="Igual J.M."/>
            <person name="Rivas R."/>
            <person name="Mateos P.F."/>
            <person name="Garcia-Fraile P."/>
        </authorList>
    </citation>
    <scope>NUCLEOTIDE SEQUENCE [LARGE SCALE GENOMIC DNA]</scope>
    <source>
        <strain evidence="5 6">CDVBN77</strain>
    </source>
</reference>
<dbReference type="InterPro" id="IPR037171">
    <property type="entry name" value="NagB/RpiA_transferase-like"/>
</dbReference>
<protein>
    <submittedName>
        <fullName evidence="5">DeoR/GlpR transcriptional regulator</fullName>
    </submittedName>
</protein>
<dbReference type="PRINTS" id="PR00037">
    <property type="entry name" value="HTHLACR"/>
</dbReference>
<evidence type="ECO:0000313" key="6">
    <source>
        <dbReference type="Proteomes" id="UP000325684"/>
    </source>
</evidence>
<sequence length="292" mass="31603">MSQIYCGFYNACRGGCEVSLSEGKKVTRQRLIVAELGMTPAVRTSDLARRLGVSAETVRRDIEELTHRGLVSRTYGGAAGRQLGLQPKFQDRDTLAVEERDAIARAGLALVKPGDVLMIDSGSTTARFAHALAQGAERITVITNCFAVANALVQQNNVRVVFCPGDFSSRERGVYGSETCAFLQRFYADIAFIGASGLTVEGPTDVETQACWIKRTMLERAERGVLLLDAAKFNRRHLELVCPLDTLSDIVTDRAPSGALASKLQAANVTVHVDDGKRSPVADLMPPTAMSR</sequence>
<dbReference type="SUPFAM" id="SSF46785">
    <property type="entry name" value="Winged helix' DNA-binding domain"/>
    <property type="match status" value="1"/>
</dbReference>
<keyword evidence="3" id="KW-0804">Transcription</keyword>
<proteinExistence type="predicted"/>
<evidence type="ECO:0000313" key="5">
    <source>
        <dbReference type="EMBL" id="KAB0267700.1"/>
    </source>
</evidence>
<dbReference type="Gene3D" id="3.40.50.1360">
    <property type="match status" value="1"/>
</dbReference>
<dbReference type="Pfam" id="PF00455">
    <property type="entry name" value="DeoRC"/>
    <property type="match status" value="1"/>
</dbReference>
<gene>
    <name evidence="5" type="ORF">FEZ63_10505</name>
</gene>
<dbReference type="AlphaFoldDB" id="A0A5N3PDB4"/>
<dbReference type="OrthoDB" id="9814815at2"/>
<keyword evidence="1" id="KW-0805">Transcription regulation</keyword>
<dbReference type="GO" id="GO:0003677">
    <property type="term" value="F:DNA binding"/>
    <property type="evidence" value="ECO:0007669"/>
    <property type="project" value="UniProtKB-KW"/>
</dbReference>
<dbReference type="Proteomes" id="UP000325684">
    <property type="component" value="Unassembled WGS sequence"/>
</dbReference>
<dbReference type="GO" id="GO:0003700">
    <property type="term" value="F:DNA-binding transcription factor activity"/>
    <property type="evidence" value="ECO:0007669"/>
    <property type="project" value="InterPro"/>
</dbReference>
<dbReference type="EMBL" id="VCMV01000013">
    <property type="protein sequence ID" value="KAB0267700.1"/>
    <property type="molecule type" value="Genomic_DNA"/>
</dbReference>
<dbReference type="Pfam" id="PF08220">
    <property type="entry name" value="HTH_DeoR"/>
    <property type="match status" value="1"/>
</dbReference>
<dbReference type="PROSITE" id="PS51000">
    <property type="entry name" value="HTH_DEOR_2"/>
    <property type="match status" value="1"/>
</dbReference>
<evidence type="ECO:0000259" key="4">
    <source>
        <dbReference type="PROSITE" id="PS51000"/>
    </source>
</evidence>
<evidence type="ECO:0000256" key="1">
    <source>
        <dbReference type="ARBA" id="ARBA00023015"/>
    </source>
</evidence>
<dbReference type="SUPFAM" id="SSF100950">
    <property type="entry name" value="NagB/RpiA/CoA transferase-like"/>
    <property type="match status" value="1"/>
</dbReference>
<keyword evidence="6" id="KW-1185">Reference proteome</keyword>
<dbReference type="InterPro" id="IPR014036">
    <property type="entry name" value="DeoR-like_C"/>
</dbReference>
<dbReference type="PANTHER" id="PTHR30363:SF44">
    <property type="entry name" value="AGA OPERON TRANSCRIPTIONAL REPRESSOR-RELATED"/>
    <property type="match status" value="1"/>
</dbReference>
<accession>A0A5N3PDB4</accession>
<dbReference type="Gene3D" id="1.10.10.10">
    <property type="entry name" value="Winged helix-like DNA-binding domain superfamily/Winged helix DNA-binding domain"/>
    <property type="match status" value="1"/>
</dbReference>
<dbReference type="SMART" id="SM00420">
    <property type="entry name" value="HTH_DEOR"/>
    <property type="match status" value="1"/>
</dbReference>
<dbReference type="InterPro" id="IPR001034">
    <property type="entry name" value="DeoR_HTH"/>
</dbReference>
<evidence type="ECO:0000256" key="3">
    <source>
        <dbReference type="ARBA" id="ARBA00023163"/>
    </source>
</evidence>
<keyword evidence="2" id="KW-0238">DNA-binding</keyword>
<organism evidence="5 6">
    <name type="scientific">Microvirga brassicacearum</name>
    <dbReference type="NCBI Taxonomy" id="2580413"/>
    <lineage>
        <taxon>Bacteria</taxon>
        <taxon>Pseudomonadati</taxon>
        <taxon>Pseudomonadota</taxon>
        <taxon>Alphaproteobacteria</taxon>
        <taxon>Hyphomicrobiales</taxon>
        <taxon>Methylobacteriaceae</taxon>
        <taxon>Microvirga</taxon>
    </lineage>
</organism>
<comment type="caution">
    <text evidence="5">The sequence shown here is derived from an EMBL/GenBank/DDBJ whole genome shotgun (WGS) entry which is preliminary data.</text>
</comment>
<dbReference type="InterPro" id="IPR018356">
    <property type="entry name" value="Tscrpt_reg_HTH_DeoR_CS"/>
</dbReference>
<dbReference type="InterPro" id="IPR036388">
    <property type="entry name" value="WH-like_DNA-bd_sf"/>
</dbReference>
<dbReference type="SMART" id="SM01134">
    <property type="entry name" value="DeoRC"/>
    <property type="match status" value="1"/>
</dbReference>
<evidence type="ECO:0000256" key="2">
    <source>
        <dbReference type="ARBA" id="ARBA00023125"/>
    </source>
</evidence>
<name>A0A5N3PDB4_9HYPH</name>
<dbReference type="InterPro" id="IPR036390">
    <property type="entry name" value="WH_DNA-bd_sf"/>
</dbReference>
<dbReference type="PANTHER" id="PTHR30363">
    <property type="entry name" value="HTH-TYPE TRANSCRIPTIONAL REGULATOR SRLR-RELATED"/>
    <property type="match status" value="1"/>
</dbReference>